<feature type="region of interest" description="Disordered" evidence="1">
    <location>
        <begin position="30"/>
        <end position="59"/>
    </location>
</feature>
<reference evidence="4" key="1">
    <citation type="journal article" date="2019" name="Int. J. Syst. Evol. Microbiol.">
        <title>The Global Catalogue of Microorganisms (GCM) 10K type strain sequencing project: providing services to taxonomists for standard genome sequencing and annotation.</title>
        <authorList>
            <consortium name="The Broad Institute Genomics Platform"/>
            <consortium name="The Broad Institute Genome Sequencing Center for Infectious Disease"/>
            <person name="Wu L."/>
            <person name="Ma J."/>
        </authorList>
    </citation>
    <scope>NUCLEOTIDE SEQUENCE [LARGE SCALE GENOMIC DNA]</scope>
    <source>
        <strain evidence="4">KACC 12597</strain>
    </source>
</reference>
<accession>A0ABW4YB25</accession>
<dbReference type="RefSeq" id="WP_386027786.1">
    <property type="nucleotide sequence ID" value="NZ_JBHUHX010000042.1"/>
</dbReference>
<dbReference type="EMBL" id="JBHUHX010000042">
    <property type="protein sequence ID" value="MFD2113103.1"/>
    <property type="molecule type" value="Genomic_DNA"/>
</dbReference>
<feature type="signal peptide" evidence="2">
    <location>
        <begin position="1"/>
        <end position="21"/>
    </location>
</feature>
<evidence type="ECO:0000256" key="2">
    <source>
        <dbReference type="SAM" id="SignalP"/>
    </source>
</evidence>
<name>A0ABW4YB25_9GAMM</name>
<sequence length="59" mass="5862">MTISRLVLVIAVATVSVAAMADEASVRSSRVKGVAGAAQPTATGAVPAGMARSIHQRGD</sequence>
<keyword evidence="2" id="KW-0732">Signal</keyword>
<evidence type="ECO:0000313" key="4">
    <source>
        <dbReference type="Proteomes" id="UP001597337"/>
    </source>
</evidence>
<protein>
    <submittedName>
        <fullName evidence="3">Uncharacterized protein</fullName>
    </submittedName>
</protein>
<feature type="chain" id="PRO_5045772709" evidence="2">
    <location>
        <begin position="22"/>
        <end position="59"/>
    </location>
</feature>
<organism evidence="3 4">
    <name type="scientific">Thiorhodococcus fuscus</name>
    <dbReference type="NCBI Taxonomy" id="527200"/>
    <lineage>
        <taxon>Bacteria</taxon>
        <taxon>Pseudomonadati</taxon>
        <taxon>Pseudomonadota</taxon>
        <taxon>Gammaproteobacteria</taxon>
        <taxon>Chromatiales</taxon>
        <taxon>Chromatiaceae</taxon>
        <taxon>Thiorhodococcus</taxon>
    </lineage>
</organism>
<dbReference type="Proteomes" id="UP001597337">
    <property type="component" value="Unassembled WGS sequence"/>
</dbReference>
<comment type="caution">
    <text evidence="3">The sequence shown here is derived from an EMBL/GenBank/DDBJ whole genome shotgun (WGS) entry which is preliminary data.</text>
</comment>
<proteinExistence type="predicted"/>
<evidence type="ECO:0000256" key="1">
    <source>
        <dbReference type="SAM" id="MobiDB-lite"/>
    </source>
</evidence>
<evidence type="ECO:0000313" key="3">
    <source>
        <dbReference type="EMBL" id="MFD2113103.1"/>
    </source>
</evidence>
<gene>
    <name evidence="3" type="ORF">ACFSJC_14725</name>
</gene>
<keyword evidence="4" id="KW-1185">Reference proteome</keyword>